<organism evidence="2 3">
    <name type="scientific">Salix purpurea</name>
    <name type="common">Purple osier willow</name>
    <dbReference type="NCBI Taxonomy" id="77065"/>
    <lineage>
        <taxon>Eukaryota</taxon>
        <taxon>Viridiplantae</taxon>
        <taxon>Streptophyta</taxon>
        <taxon>Embryophyta</taxon>
        <taxon>Tracheophyta</taxon>
        <taxon>Spermatophyta</taxon>
        <taxon>Magnoliopsida</taxon>
        <taxon>eudicotyledons</taxon>
        <taxon>Gunneridae</taxon>
        <taxon>Pentapetalae</taxon>
        <taxon>rosids</taxon>
        <taxon>fabids</taxon>
        <taxon>Malpighiales</taxon>
        <taxon>Salicaceae</taxon>
        <taxon>Saliceae</taxon>
        <taxon>Salix</taxon>
    </lineage>
</organism>
<reference evidence="2" key="1">
    <citation type="submission" date="2022-11" db="EMBL/GenBank/DDBJ databases">
        <authorList>
            <person name="Hyden B.L."/>
            <person name="Feng K."/>
            <person name="Yates T."/>
            <person name="Jawdy S."/>
            <person name="Smart L.B."/>
            <person name="Muchero W."/>
        </authorList>
    </citation>
    <scope>NUCLEOTIDE SEQUENCE</scope>
    <source>
        <tissue evidence="2">Shoot tip</tissue>
    </source>
</reference>
<dbReference type="AlphaFoldDB" id="A0A9Q0ZFA6"/>
<comment type="caution">
    <text evidence="2">The sequence shown here is derived from an EMBL/GenBank/DDBJ whole genome shotgun (WGS) entry which is preliminary data.</text>
</comment>
<sequence>MAVEASMATAAAVEAPGKGLVDGIVEVQAVTESSGSLQPKSHKGPASDNSDIRQRFRSTEKQSELEQGGSKVSMYSSTGGYLALDQAAENAGKQSSKEDLHFHLEIIGGSLTNEK</sequence>
<dbReference type="Proteomes" id="UP001151532">
    <property type="component" value="Chromosome 18"/>
</dbReference>
<evidence type="ECO:0000313" key="3">
    <source>
        <dbReference type="Proteomes" id="UP001151532"/>
    </source>
</evidence>
<evidence type="ECO:0000313" key="2">
    <source>
        <dbReference type="EMBL" id="KAJ6732282.1"/>
    </source>
</evidence>
<feature type="compositionally biased region" description="Basic and acidic residues" evidence="1">
    <location>
        <begin position="50"/>
        <end position="64"/>
    </location>
</feature>
<reference evidence="2" key="2">
    <citation type="journal article" date="2023" name="Int. J. Mol. Sci.">
        <title>De Novo Assembly and Annotation of 11 Diverse Shrub Willow (Salix) Genomes Reveals Novel Gene Organization in Sex-Linked Regions.</title>
        <authorList>
            <person name="Hyden B."/>
            <person name="Feng K."/>
            <person name="Yates T.B."/>
            <person name="Jawdy S."/>
            <person name="Cereghino C."/>
            <person name="Smart L.B."/>
            <person name="Muchero W."/>
        </authorList>
    </citation>
    <scope>NUCLEOTIDE SEQUENCE</scope>
    <source>
        <tissue evidence="2">Shoot tip</tissue>
    </source>
</reference>
<gene>
    <name evidence="2" type="ORF">OIU79_003416</name>
</gene>
<accession>A0A9Q0ZFA6</accession>
<keyword evidence="3" id="KW-1185">Reference proteome</keyword>
<name>A0A9Q0ZFA6_SALPP</name>
<proteinExistence type="predicted"/>
<dbReference type="EMBL" id="JAPFFK010000012">
    <property type="protein sequence ID" value="KAJ6732282.1"/>
    <property type="molecule type" value="Genomic_DNA"/>
</dbReference>
<evidence type="ECO:0000256" key="1">
    <source>
        <dbReference type="SAM" id="MobiDB-lite"/>
    </source>
</evidence>
<protein>
    <submittedName>
        <fullName evidence="2">Uncharacterized protein</fullName>
    </submittedName>
</protein>
<feature type="region of interest" description="Disordered" evidence="1">
    <location>
        <begin position="31"/>
        <end position="72"/>
    </location>
</feature>